<evidence type="ECO:0000256" key="18">
    <source>
        <dbReference type="HAMAP-Rule" id="MF_01966"/>
    </source>
</evidence>
<dbReference type="CDD" id="cd01171">
    <property type="entry name" value="YXKO-related"/>
    <property type="match status" value="1"/>
</dbReference>
<evidence type="ECO:0000256" key="1">
    <source>
        <dbReference type="ARBA" id="ARBA00000013"/>
    </source>
</evidence>
<dbReference type="PIRSF" id="PIRSF017184">
    <property type="entry name" value="Nnr"/>
    <property type="match status" value="1"/>
</dbReference>
<keyword evidence="22" id="KW-0418">Kinase</keyword>
<accession>A0A0U1QQV1</accession>
<keyword evidence="22" id="KW-0808">Transferase</keyword>
<evidence type="ECO:0000256" key="19">
    <source>
        <dbReference type="PIRNR" id="PIRNR017184"/>
    </source>
</evidence>
<dbReference type="InterPro" id="IPR029056">
    <property type="entry name" value="Ribokinase-like"/>
</dbReference>
<evidence type="ECO:0000256" key="17">
    <source>
        <dbReference type="HAMAP-Rule" id="MF_01965"/>
    </source>
</evidence>
<evidence type="ECO:0000256" key="6">
    <source>
        <dbReference type="ARBA" id="ARBA00022741"/>
    </source>
</evidence>
<dbReference type="InterPro" id="IPR000631">
    <property type="entry name" value="CARKD"/>
</dbReference>
<dbReference type="PANTHER" id="PTHR12592">
    <property type="entry name" value="ATP-DEPENDENT (S)-NAD(P)H-HYDRATE DEHYDRATASE FAMILY MEMBER"/>
    <property type="match status" value="1"/>
</dbReference>
<dbReference type="GO" id="GO:0016301">
    <property type="term" value="F:kinase activity"/>
    <property type="evidence" value="ECO:0007669"/>
    <property type="project" value="UniProtKB-KW"/>
</dbReference>
<feature type="binding site" evidence="18">
    <location>
        <begin position="57"/>
        <end position="61"/>
    </location>
    <ligand>
        <name>(6S)-NADPHX</name>
        <dbReference type="ChEBI" id="CHEBI:64076"/>
    </ligand>
</feature>
<evidence type="ECO:0000256" key="13">
    <source>
        <dbReference type="ARBA" id="ARBA00023268"/>
    </source>
</evidence>
<evidence type="ECO:0000256" key="11">
    <source>
        <dbReference type="ARBA" id="ARBA00023235"/>
    </source>
</evidence>
<dbReference type="PROSITE" id="PS01050">
    <property type="entry name" value="YJEF_C_2"/>
    <property type="match status" value="1"/>
</dbReference>
<keyword evidence="7 17" id="KW-0067">ATP-binding</keyword>
<comment type="function">
    <text evidence="17">Catalyzes the dehydration of the S-form of NAD(P)HX at the expense of ADP, which is converted to AMP. Together with NAD(P)HX epimerase, which catalyzes the epimerization of the S- and R-forms, the enzyme allows the repair of both epimers of NAD(P)HX, a damaged form of NAD(P)H that is a result of enzymatic or heat-dependent hydration.</text>
</comment>
<comment type="catalytic activity">
    <reaction evidence="2 18 19">
        <text>(6R)-NADPHX = (6S)-NADPHX</text>
        <dbReference type="Rhea" id="RHEA:32227"/>
        <dbReference type="ChEBI" id="CHEBI:64076"/>
        <dbReference type="ChEBI" id="CHEBI:64077"/>
        <dbReference type="EC" id="5.1.99.6"/>
    </reaction>
</comment>
<dbReference type="HAMAP" id="MF_01966">
    <property type="entry name" value="NADHX_epimerase"/>
    <property type="match status" value="1"/>
</dbReference>
<gene>
    <name evidence="18" type="primary">nnrE</name>
    <name evidence="17" type="synonym">nnrD</name>
    <name evidence="22" type="ORF">SINU_04250</name>
</gene>
<evidence type="ECO:0000313" key="22">
    <source>
        <dbReference type="EMBL" id="KLI03179.1"/>
    </source>
</evidence>
<dbReference type="PROSITE" id="PS51383">
    <property type="entry name" value="YJEF_C_3"/>
    <property type="match status" value="1"/>
</dbReference>
<dbReference type="GO" id="GO:0110051">
    <property type="term" value="P:metabolite repair"/>
    <property type="evidence" value="ECO:0007669"/>
    <property type="project" value="TreeGrafter"/>
</dbReference>
<dbReference type="InterPro" id="IPR017953">
    <property type="entry name" value="Carbohydrate_kinase_pred_CS"/>
</dbReference>
<evidence type="ECO:0000256" key="9">
    <source>
        <dbReference type="ARBA" id="ARBA00022958"/>
    </source>
</evidence>
<dbReference type="AlphaFoldDB" id="A0A0U1QQV1"/>
<evidence type="ECO:0000256" key="15">
    <source>
        <dbReference type="ARBA" id="ARBA00048238"/>
    </source>
</evidence>
<evidence type="ECO:0000259" key="20">
    <source>
        <dbReference type="PROSITE" id="PS51383"/>
    </source>
</evidence>
<dbReference type="GO" id="GO:0046872">
    <property type="term" value="F:metal ion binding"/>
    <property type="evidence" value="ECO:0007669"/>
    <property type="project" value="UniProtKB-UniRule"/>
</dbReference>
<evidence type="ECO:0000256" key="8">
    <source>
        <dbReference type="ARBA" id="ARBA00022857"/>
    </source>
</evidence>
<dbReference type="STRING" id="1069536.SINU_04250"/>
<comment type="catalytic activity">
    <reaction evidence="1 18 19">
        <text>(6R)-NADHX = (6S)-NADHX</text>
        <dbReference type="Rhea" id="RHEA:32215"/>
        <dbReference type="ChEBI" id="CHEBI:64074"/>
        <dbReference type="ChEBI" id="CHEBI:64075"/>
        <dbReference type="EC" id="5.1.99.6"/>
    </reaction>
</comment>
<evidence type="ECO:0000256" key="5">
    <source>
        <dbReference type="ARBA" id="ARBA00022723"/>
    </source>
</evidence>
<evidence type="ECO:0000256" key="7">
    <source>
        <dbReference type="ARBA" id="ARBA00022840"/>
    </source>
</evidence>
<evidence type="ECO:0000256" key="12">
    <source>
        <dbReference type="ARBA" id="ARBA00023239"/>
    </source>
</evidence>
<dbReference type="RefSeq" id="WP_010025902.1">
    <property type="nucleotide sequence ID" value="NZ_AFVQ02000051.1"/>
</dbReference>
<feature type="binding site" evidence="17">
    <location>
        <position position="437"/>
    </location>
    <ligand>
        <name>(6S)-NADPHX</name>
        <dbReference type="ChEBI" id="CHEBI:64076"/>
    </ligand>
</feature>
<keyword evidence="9 18" id="KW-0630">Potassium</keyword>
<evidence type="ECO:0000256" key="14">
    <source>
        <dbReference type="ARBA" id="ARBA00025153"/>
    </source>
</evidence>
<feature type="binding site" evidence="18">
    <location>
        <begin position="131"/>
        <end position="137"/>
    </location>
    <ligand>
        <name>(6S)-NADPHX</name>
        <dbReference type="ChEBI" id="CHEBI:64076"/>
    </ligand>
</feature>
<evidence type="ECO:0000256" key="10">
    <source>
        <dbReference type="ARBA" id="ARBA00023027"/>
    </source>
</evidence>
<dbReference type="NCBIfam" id="TIGR00197">
    <property type="entry name" value="yjeF_nterm"/>
    <property type="match status" value="1"/>
</dbReference>
<comment type="catalytic activity">
    <reaction evidence="16 17 19">
        <text>(6S)-NADPHX + ADP = AMP + phosphate + NADPH + H(+)</text>
        <dbReference type="Rhea" id="RHEA:32235"/>
        <dbReference type="ChEBI" id="CHEBI:15378"/>
        <dbReference type="ChEBI" id="CHEBI:43474"/>
        <dbReference type="ChEBI" id="CHEBI:57783"/>
        <dbReference type="ChEBI" id="CHEBI:64076"/>
        <dbReference type="ChEBI" id="CHEBI:456215"/>
        <dbReference type="ChEBI" id="CHEBI:456216"/>
        <dbReference type="EC" id="4.2.1.136"/>
    </reaction>
</comment>
<keyword evidence="13" id="KW-0511">Multifunctional enzyme</keyword>
<comment type="similarity">
    <text evidence="4 19">In the C-terminal section; belongs to the NnrD/CARKD family.</text>
</comment>
<evidence type="ECO:0000259" key="21">
    <source>
        <dbReference type="PROSITE" id="PS51385"/>
    </source>
</evidence>
<dbReference type="OrthoDB" id="9806925at2"/>
<evidence type="ECO:0000256" key="16">
    <source>
        <dbReference type="ARBA" id="ARBA00049209"/>
    </source>
</evidence>
<feature type="binding site" evidence="18">
    <location>
        <position position="160"/>
    </location>
    <ligand>
        <name>(6S)-NADPHX</name>
        <dbReference type="ChEBI" id="CHEBI:64076"/>
    </ligand>
</feature>
<dbReference type="EMBL" id="AFVQ02000051">
    <property type="protein sequence ID" value="KLI03179.1"/>
    <property type="molecule type" value="Genomic_DNA"/>
</dbReference>
<dbReference type="Pfam" id="PF03853">
    <property type="entry name" value="YjeF_N"/>
    <property type="match status" value="1"/>
</dbReference>
<feature type="binding site" evidence="18">
    <location>
        <position position="58"/>
    </location>
    <ligand>
        <name>K(+)</name>
        <dbReference type="ChEBI" id="CHEBI:29103"/>
    </ligand>
</feature>
<feature type="binding site" evidence="17">
    <location>
        <position position="262"/>
    </location>
    <ligand>
        <name>(6S)-NADPHX</name>
        <dbReference type="ChEBI" id="CHEBI:64076"/>
    </ligand>
</feature>
<feature type="binding site" evidence="17">
    <location>
        <position position="370"/>
    </location>
    <ligand>
        <name>(6S)-NADPHX</name>
        <dbReference type="ChEBI" id="CHEBI:64076"/>
    </ligand>
</feature>
<dbReference type="InterPro" id="IPR004443">
    <property type="entry name" value="YjeF_N_dom"/>
</dbReference>
<comment type="similarity">
    <text evidence="18">Belongs to the NnrE/AIBP family.</text>
</comment>
<keyword evidence="11 18" id="KW-0413">Isomerase</keyword>
<feature type="binding site" evidence="17">
    <location>
        <begin position="407"/>
        <end position="411"/>
    </location>
    <ligand>
        <name>AMP</name>
        <dbReference type="ChEBI" id="CHEBI:456215"/>
    </ligand>
</feature>
<feature type="domain" description="YjeF C-terminal" evidence="20">
    <location>
        <begin position="227"/>
        <end position="497"/>
    </location>
</feature>
<feature type="domain" description="YjeF N-terminal" evidence="21">
    <location>
        <begin position="9"/>
        <end position="217"/>
    </location>
</feature>
<evidence type="ECO:0000313" key="23">
    <source>
        <dbReference type="Proteomes" id="UP000035553"/>
    </source>
</evidence>
<protein>
    <recommendedName>
        <fullName evidence="19">Bifunctional NAD(P)H-hydrate repair enzyme</fullName>
    </recommendedName>
    <alternativeName>
        <fullName evidence="19">Nicotinamide nucleotide repair protein</fullName>
    </alternativeName>
    <domain>
        <recommendedName>
            <fullName evidence="19">ADP-dependent (S)-NAD(P)H-hydrate dehydratase</fullName>
            <ecNumber evidence="19">4.2.1.136</ecNumber>
        </recommendedName>
        <alternativeName>
            <fullName evidence="19">ADP-dependent NAD(P)HX dehydratase</fullName>
        </alternativeName>
    </domain>
    <domain>
        <recommendedName>
            <fullName evidence="19">NAD(P)H-hydrate epimerase</fullName>
            <ecNumber evidence="19">5.1.99.6</ecNumber>
        </recommendedName>
    </domain>
</protein>
<dbReference type="EC" id="4.2.1.136" evidence="19"/>
<name>A0A0U1QQV1_9BACL</name>
<dbReference type="EC" id="5.1.99.6" evidence="19"/>
<keyword evidence="12 17" id="KW-0456">Lyase</keyword>
<comment type="caution">
    <text evidence="22">The sequence shown here is derived from an EMBL/GenBank/DDBJ whole genome shotgun (WGS) entry which is preliminary data.</text>
</comment>
<feature type="binding site" evidence="17">
    <location>
        <position position="318"/>
    </location>
    <ligand>
        <name>(6S)-NADPHX</name>
        <dbReference type="ChEBI" id="CHEBI:64076"/>
    </ligand>
</feature>
<dbReference type="GO" id="GO:0046496">
    <property type="term" value="P:nicotinamide nucleotide metabolic process"/>
    <property type="evidence" value="ECO:0007669"/>
    <property type="project" value="UniProtKB-UniRule"/>
</dbReference>
<dbReference type="InterPro" id="IPR030677">
    <property type="entry name" value="Nnr"/>
</dbReference>
<comment type="subunit">
    <text evidence="17">Homotetramer.</text>
</comment>
<dbReference type="SUPFAM" id="SSF53613">
    <property type="entry name" value="Ribokinase-like"/>
    <property type="match status" value="1"/>
</dbReference>
<keyword evidence="6 17" id="KW-0547">Nucleotide-binding</keyword>
<comment type="similarity">
    <text evidence="17">Belongs to the NnrD/CARKD family.</text>
</comment>
<feature type="binding site" evidence="18">
    <location>
        <position position="127"/>
    </location>
    <ligand>
        <name>K(+)</name>
        <dbReference type="ChEBI" id="CHEBI:29103"/>
    </ligand>
</feature>
<keyword evidence="10 17" id="KW-0520">NAD</keyword>
<feature type="binding site" evidence="18">
    <location>
        <position position="163"/>
    </location>
    <ligand>
        <name>K(+)</name>
        <dbReference type="ChEBI" id="CHEBI:29103"/>
    </ligand>
</feature>
<dbReference type="GO" id="GO:0005524">
    <property type="term" value="F:ATP binding"/>
    <property type="evidence" value="ECO:0007669"/>
    <property type="project" value="UniProtKB-UniRule"/>
</dbReference>
<evidence type="ECO:0000256" key="4">
    <source>
        <dbReference type="ARBA" id="ARBA00009524"/>
    </source>
</evidence>
<comment type="catalytic activity">
    <reaction evidence="15 17 19">
        <text>(6S)-NADHX + ADP = AMP + phosphate + NADH + H(+)</text>
        <dbReference type="Rhea" id="RHEA:32223"/>
        <dbReference type="ChEBI" id="CHEBI:15378"/>
        <dbReference type="ChEBI" id="CHEBI:43474"/>
        <dbReference type="ChEBI" id="CHEBI:57945"/>
        <dbReference type="ChEBI" id="CHEBI:64074"/>
        <dbReference type="ChEBI" id="CHEBI:456215"/>
        <dbReference type="ChEBI" id="CHEBI:456216"/>
        <dbReference type="EC" id="4.2.1.136"/>
    </reaction>
</comment>
<dbReference type="HAMAP" id="MF_01965">
    <property type="entry name" value="NADHX_dehydratase"/>
    <property type="match status" value="1"/>
</dbReference>
<reference evidence="22 23" key="1">
    <citation type="journal article" date="2011" name="J. Bacteriol.">
        <title>Draft genome sequence of Sporolactobacillus inulinus strain CASD, an efficient D-lactic acid-producing bacterium with high-concentration lactate tolerance capability.</title>
        <authorList>
            <person name="Yu B."/>
            <person name="Su F."/>
            <person name="Wang L."/>
            <person name="Xu K."/>
            <person name="Zhao B."/>
            <person name="Xu P."/>
        </authorList>
    </citation>
    <scope>NUCLEOTIDE SEQUENCE [LARGE SCALE GENOMIC DNA]</scope>
    <source>
        <strain evidence="22 23">CASD</strain>
    </source>
</reference>
<comment type="function">
    <text evidence="18">Catalyzes the epimerization of the S- and R-forms of NAD(P)HX, a damaged form of NAD(P)H that is a result of enzymatic or heat-dependent hydration. This is a prerequisite for the S-specific NAD(P)H-hydrate dehydratase to allow the repair of both epimers of NAD(P)HX.</text>
</comment>
<dbReference type="Gene3D" id="3.40.1190.20">
    <property type="match status" value="1"/>
</dbReference>
<evidence type="ECO:0000256" key="2">
    <source>
        <dbReference type="ARBA" id="ARBA00000909"/>
    </source>
</evidence>
<comment type="cofactor">
    <cofactor evidence="17">
        <name>Mg(2+)</name>
        <dbReference type="ChEBI" id="CHEBI:18420"/>
    </cofactor>
</comment>
<dbReference type="PROSITE" id="PS51385">
    <property type="entry name" value="YJEF_N"/>
    <property type="match status" value="1"/>
</dbReference>
<comment type="cofactor">
    <cofactor evidence="18 19">
        <name>K(+)</name>
        <dbReference type="ChEBI" id="CHEBI:29103"/>
    </cofactor>
    <text evidence="18 19">Binds 1 potassium ion per subunit.</text>
</comment>
<dbReference type="PANTHER" id="PTHR12592:SF0">
    <property type="entry name" value="ATP-DEPENDENT (S)-NAD(P)H-HYDRATE DEHYDRATASE"/>
    <property type="match status" value="1"/>
</dbReference>
<dbReference type="GO" id="GO:0052855">
    <property type="term" value="F:ADP-dependent NAD(P)H-hydrate dehydratase activity"/>
    <property type="evidence" value="ECO:0007669"/>
    <property type="project" value="UniProtKB-UniRule"/>
</dbReference>
<dbReference type="Pfam" id="PF01256">
    <property type="entry name" value="Carb_kinase"/>
    <property type="match status" value="1"/>
</dbReference>
<keyword evidence="23" id="KW-1185">Reference proteome</keyword>
<keyword evidence="8 17" id="KW-0521">NADP</keyword>
<comment type="function">
    <text evidence="14 19">Bifunctional enzyme that catalyzes the epimerization of the S- and R-forms of NAD(P)HX and the dehydration of the S-form of NAD(P)HX at the expense of ADP, which is converted to AMP. This allows the repair of both epimers of NAD(P)HX, a damaged form of NAD(P)H that is a result of enzymatic or heat-dependent hydration.</text>
</comment>
<feature type="binding site" evidence="17">
    <location>
        <position position="436"/>
    </location>
    <ligand>
        <name>AMP</name>
        <dbReference type="ChEBI" id="CHEBI:456215"/>
    </ligand>
</feature>
<dbReference type="SUPFAM" id="SSF64153">
    <property type="entry name" value="YjeF N-terminal domain-like"/>
    <property type="match status" value="1"/>
</dbReference>
<dbReference type="NCBIfam" id="TIGR00196">
    <property type="entry name" value="yjeF_cterm"/>
    <property type="match status" value="1"/>
</dbReference>
<dbReference type="Proteomes" id="UP000035553">
    <property type="component" value="Unassembled WGS sequence"/>
</dbReference>
<sequence>MHVVSREEMRNIDQYTITHIGLGGPVLMENAGRAVYAALEPERKAGDRICVVIGKGNNGGDGFVIARMLFDSGAKVSTWLAANPQEISGDAADHMRAYCACGGTLLRISDEPETFQEQLDQADWIIDALLGTGIHGAPYPDYQQVIRWINASEGTVISVDLPSGVPANGETFDHPAVFADQTMTLECPKLAQFMQPAARHFGTVRVLPIGIPKKAYQEVGVRRELRMRSDVVRTLPVRDPFSHKGNHGKGLLIAGSKNMPGAAFFSAKAALRSGIGLLKVSVPEAIQPILAVQLPETMYLPRVEIGLDGVSGIGIGPGIGRDPREEELVCRLVEESDTIPCVIDADGLFHLRNHLDLLPKRHKPAVLSPHPGEMALLTDSSVQDVERDRFGIAKAFAEKYQVYLVLKGKATLVTAPDGRQIVNPTGNAAMAKGGSGDVLTGILLAFLLQHEQMMDAVSNAVYVHGAAAEELTAREHSLLDVLASDLIEAIPPVLHQLYDEKTCR</sequence>
<comment type="similarity">
    <text evidence="3 19">In the N-terminal section; belongs to the NnrE/AIBP family.</text>
</comment>
<organism evidence="22 23">
    <name type="scientific">Sporolactobacillus inulinus CASD</name>
    <dbReference type="NCBI Taxonomy" id="1069536"/>
    <lineage>
        <taxon>Bacteria</taxon>
        <taxon>Bacillati</taxon>
        <taxon>Bacillota</taxon>
        <taxon>Bacilli</taxon>
        <taxon>Bacillales</taxon>
        <taxon>Sporolactobacillaceae</taxon>
        <taxon>Sporolactobacillus</taxon>
    </lineage>
</organism>
<keyword evidence="5 18" id="KW-0479">Metal-binding</keyword>
<proteinExistence type="inferred from homology"/>
<evidence type="ECO:0000256" key="3">
    <source>
        <dbReference type="ARBA" id="ARBA00006001"/>
    </source>
</evidence>
<dbReference type="Gene3D" id="3.40.50.10260">
    <property type="entry name" value="YjeF N-terminal domain"/>
    <property type="match status" value="1"/>
</dbReference>
<dbReference type="GO" id="GO:0052856">
    <property type="term" value="F:NAD(P)HX epimerase activity"/>
    <property type="evidence" value="ECO:0007669"/>
    <property type="project" value="UniProtKB-UniRule"/>
</dbReference>
<dbReference type="InterPro" id="IPR036652">
    <property type="entry name" value="YjeF_N_dom_sf"/>
</dbReference>
<feature type="binding site" evidence="18">
    <location>
        <position position="142"/>
    </location>
    <ligand>
        <name>(6S)-NADPHX</name>
        <dbReference type="ChEBI" id="CHEBI:64076"/>
    </ligand>
</feature>